<keyword evidence="2" id="KW-0472">Membrane</keyword>
<feature type="transmembrane region" description="Helical" evidence="2">
    <location>
        <begin position="368"/>
        <end position="394"/>
    </location>
</feature>
<dbReference type="EMBL" id="JAUFRC010000001">
    <property type="protein sequence ID" value="MDN3713524.1"/>
    <property type="molecule type" value="Genomic_DNA"/>
</dbReference>
<dbReference type="EMBL" id="JAUFRC010000001">
    <property type="protein sequence ID" value="MDN3710638.1"/>
    <property type="molecule type" value="Genomic_DNA"/>
</dbReference>
<dbReference type="Proteomes" id="UP001243846">
    <property type="component" value="Unassembled WGS sequence"/>
</dbReference>
<reference evidence="4" key="1">
    <citation type="journal article" date="2014" name="Int. J. Syst. Evol. Microbiol.">
        <title>Complete genome of a new Firmicutes species belonging to the dominant human colonic microbiota ('Ruminococcus bicirculans') reveals two chromosomes and a selective capacity to utilize plant glucans.</title>
        <authorList>
            <consortium name="NISC Comparative Sequencing Program"/>
            <person name="Wegmann U."/>
            <person name="Louis P."/>
            <person name="Goesmann A."/>
            <person name="Henrissat B."/>
            <person name="Duncan S.H."/>
            <person name="Flint H.J."/>
        </authorList>
    </citation>
    <scope>NUCLEOTIDE SEQUENCE</scope>
    <source>
        <strain evidence="4">CECT 8482</strain>
    </source>
</reference>
<keyword evidence="6" id="KW-1185">Reference proteome</keyword>
<accession>A0ABT8D1D6</accession>
<sequence length="415" mass="44273">MEQSDTREDDLRIGTPLWVKTPHSRVHASKRIAKNHADVVVVGAGISGALTAEALSRQGLNVLILDRRPAVRGSTPASTAMIQHEIDTPLTRLQEQIGARAANAAWLRSVRAVHDLVALAGDLGIACSMETKPALYLAGNSMGARALKAEVEARLKIGIEAEYLNKGELLARYGLDRPAAVLSQDSASANPAQLTAGLLKAALGRTARLVSPVEVTDMAQMNGAVALATRDGQVIMAGHAVFCTGYEYLRQMQTSSHHVTSTWALASRPIKHLPEWMKSTIGWEASDPYLYFRTDPAGRIIAGGEDEEAATTNSDPEKLEAKAKIIAEKLFSLTGVRVGRPAYSWAAPFSVTRDGLPIIDRVPGFDRIFAVMGFGGNGITFSMIGAQIVAAWIAGKGIRTRPFFASASPCVALAG</sequence>
<dbReference type="EC" id="1.-.-.-" evidence="4"/>
<dbReference type="Pfam" id="PF01266">
    <property type="entry name" value="DAO"/>
    <property type="match status" value="1"/>
</dbReference>
<evidence type="ECO:0000313" key="5">
    <source>
        <dbReference type="EMBL" id="MDN3713524.1"/>
    </source>
</evidence>
<dbReference type="GO" id="GO:0016491">
    <property type="term" value="F:oxidoreductase activity"/>
    <property type="evidence" value="ECO:0007669"/>
    <property type="project" value="UniProtKB-KW"/>
</dbReference>
<feature type="domain" description="FAD dependent oxidoreductase" evidence="3">
    <location>
        <begin position="38"/>
        <end position="392"/>
    </location>
</feature>
<evidence type="ECO:0000256" key="1">
    <source>
        <dbReference type="ARBA" id="ARBA00023002"/>
    </source>
</evidence>
<reference evidence="4" key="3">
    <citation type="submission" date="2023-06" db="EMBL/GenBank/DDBJ databases">
        <authorList>
            <person name="Lucena T."/>
            <person name="Sun Q."/>
        </authorList>
    </citation>
    <scope>NUCLEOTIDE SEQUENCE</scope>
    <source>
        <strain evidence="4">CECT 8482</strain>
    </source>
</reference>
<evidence type="ECO:0000313" key="4">
    <source>
        <dbReference type="EMBL" id="MDN3710638.1"/>
    </source>
</evidence>
<dbReference type="SUPFAM" id="SSF51905">
    <property type="entry name" value="FAD/NAD(P)-binding domain"/>
    <property type="match status" value="1"/>
</dbReference>
<proteinExistence type="predicted"/>
<name>A0ABT8D1D6_9RHOB</name>
<protein>
    <submittedName>
        <fullName evidence="4">FAD-binding oxidoreductase</fullName>
        <ecNumber evidence="4">1.-.-.-</ecNumber>
    </submittedName>
</protein>
<gene>
    <name evidence="4" type="ORF">QWZ10_00195</name>
    <name evidence="5" type="ORF">QWZ10_20485</name>
</gene>
<dbReference type="PANTHER" id="PTHR13847">
    <property type="entry name" value="SARCOSINE DEHYDROGENASE-RELATED"/>
    <property type="match status" value="1"/>
</dbReference>
<comment type="caution">
    <text evidence="4">The sequence shown here is derived from an EMBL/GenBank/DDBJ whole genome shotgun (WGS) entry which is preliminary data.</text>
</comment>
<dbReference type="RefSeq" id="WP_377786287.1">
    <property type="nucleotide sequence ID" value="NZ_JBHUOC010000001.1"/>
</dbReference>
<evidence type="ECO:0000256" key="2">
    <source>
        <dbReference type="SAM" id="Phobius"/>
    </source>
</evidence>
<organism evidence="4 6">
    <name type="scientific">Paracoccus cavernae</name>
    <dbReference type="NCBI Taxonomy" id="1571207"/>
    <lineage>
        <taxon>Bacteria</taxon>
        <taxon>Pseudomonadati</taxon>
        <taxon>Pseudomonadota</taxon>
        <taxon>Alphaproteobacteria</taxon>
        <taxon>Rhodobacterales</taxon>
        <taxon>Paracoccaceae</taxon>
        <taxon>Paracoccus</taxon>
    </lineage>
</organism>
<dbReference type="PANTHER" id="PTHR13847:SF201">
    <property type="entry name" value="PUTATIBE OXIDOREDUCTASE"/>
    <property type="match status" value="1"/>
</dbReference>
<reference evidence="6" key="2">
    <citation type="journal article" date="2019" name="Int. J. Syst. Evol. Microbiol.">
        <title>The Global Catalogue of Microorganisms (GCM) 10K type strain sequencing project: providing services to taxonomists for standard genome sequencing and annotation.</title>
        <authorList>
            <consortium name="The Broad Institute Genomics Platform"/>
            <consortium name="The Broad Institute Genome Sequencing Center for Infectious Disease"/>
            <person name="Wu L."/>
            <person name="Ma J."/>
        </authorList>
    </citation>
    <scope>NUCLEOTIDE SEQUENCE [LARGE SCALE GENOMIC DNA]</scope>
    <source>
        <strain evidence="6">CECT 8482</strain>
    </source>
</reference>
<dbReference type="InterPro" id="IPR006076">
    <property type="entry name" value="FAD-dep_OxRdtase"/>
</dbReference>
<keyword evidence="1 4" id="KW-0560">Oxidoreductase</keyword>
<evidence type="ECO:0000313" key="6">
    <source>
        <dbReference type="Proteomes" id="UP001243846"/>
    </source>
</evidence>
<evidence type="ECO:0000259" key="3">
    <source>
        <dbReference type="Pfam" id="PF01266"/>
    </source>
</evidence>
<dbReference type="Gene3D" id="3.30.9.10">
    <property type="entry name" value="D-Amino Acid Oxidase, subunit A, domain 2"/>
    <property type="match status" value="1"/>
</dbReference>
<dbReference type="InterPro" id="IPR036188">
    <property type="entry name" value="FAD/NAD-bd_sf"/>
</dbReference>
<dbReference type="Gene3D" id="3.50.50.60">
    <property type="entry name" value="FAD/NAD(P)-binding domain"/>
    <property type="match status" value="1"/>
</dbReference>
<keyword evidence="2" id="KW-0812">Transmembrane</keyword>
<keyword evidence="2" id="KW-1133">Transmembrane helix</keyword>